<evidence type="ECO:0000313" key="2">
    <source>
        <dbReference type="EMBL" id="AHD24275.1"/>
    </source>
</evidence>
<dbReference type="KEGG" id="rpy:Y013_25360"/>
<dbReference type="HOGENOM" id="CLU_3140106_0_0_11"/>
<evidence type="ECO:0000256" key="1">
    <source>
        <dbReference type="SAM" id="MobiDB-lite"/>
    </source>
</evidence>
<proteinExistence type="predicted"/>
<organism evidence="2 3">
    <name type="scientific">Rhodococcus pyridinivorans SB3094</name>
    <dbReference type="NCBI Taxonomy" id="1435356"/>
    <lineage>
        <taxon>Bacteria</taxon>
        <taxon>Bacillati</taxon>
        <taxon>Actinomycetota</taxon>
        <taxon>Actinomycetes</taxon>
        <taxon>Mycobacteriales</taxon>
        <taxon>Nocardiaceae</taxon>
        <taxon>Rhodococcus</taxon>
    </lineage>
</organism>
<dbReference type="EMBL" id="CP006997">
    <property type="protein sequence ID" value="AHD24275.1"/>
    <property type="molecule type" value="Genomic_DNA"/>
</dbReference>
<keyword evidence="2" id="KW-0614">Plasmid</keyword>
<protein>
    <submittedName>
        <fullName evidence="2">Uncharacterized protein</fullName>
    </submittedName>
</protein>
<name>V9XQM4_9NOCA</name>
<gene>
    <name evidence="2" type="ORF">Y013_25360</name>
</gene>
<dbReference type="AlphaFoldDB" id="V9XQM4"/>
<evidence type="ECO:0000313" key="3">
    <source>
        <dbReference type="Proteomes" id="UP000018781"/>
    </source>
</evidence>
<sequence>MSGFGALPAAGRGDQGAVESDVFPPGCTPVGEDLVQIRGVGGDHVDAFV</sequence>
<dbReference type="Proteomes" id="UP000018781">
    <property type="component" value="Plasmid unnamed"/>
</dbReference>
<reference evidence="2 3" key="1">
    <citation type="journal article" date="2014" name="Genome Announc.">
        <title>Complete Genome of Rhodococcus pyridinivorans SB3094, a Methyl-Ethyl-Ketone-Degrading Bacterium Used for Bioaugmentation.</title>
        <authorList>
            <person name="Dueholm M.S."/>
            <person name="Albertsen M."/>
            <person name="D'Imperio S."/>
            <person name="Tale V.P."/>
            <person name="Lewis D."/>
            <person name="Nielsen P.H."/>
            <person name="Nielsen J.L."/>
        </authorList>
    </citation>
    <scope>NUCLEOTIDE SEQUENCE [LARGE SCALE GENOMIC DNA]</scope>
    <source>
        <strain evidence="3">SB3094</strain>
        <plasmid evidence="3">1</plasmid>
    </source>
</reference>
<feature type="region of interest" description="Disordered" evidence="1">
    <location>
        <begin position="1"/>
        <end position="25"/>
    </location>
</feature>
<accession>V9XQM4</accession>
<geneLocation type="plasmid" evidence="3">
    <name>1</name>
</geneLocation>